<comment type="caution">
    <text evidence="1">The sequence shown here is derived from an EMBL/GenBank/DDBJ whole genome shotgun (WGS) entry which is preliminary data.</text>
</comment>
<evidence type="ECO:0000313" key="2">
    <source>
        <dbReference type="Proteomes" id="UP000821837"/>
    </source>
</evidence>
<reference evidence="1" key="1">
    <citation type="journal article" date="2020" name="Cell">
        <title>Large-Scale Comparative Analyses of Tick Genomes Elucidate Their Genetic Diversity and Vector Capacities.</title>
        <authorList>
            <consortium name="Tick Genome and Microbiome Consortium (TIGMIC)"/>
            <person name="Jia N."/>
            <person name="Wang J."/>
            <person name="Shi W."/>
            <person name="Du L."/>
            <person name="Sun Y."/>
            <person name="Zhan W."/>
            <person name="Jiang J.F."/>
            <person name="Wang Q."/>
            <person name="Zhang B."/>
            <person name="Ji P."/>
            <person name="Bell-Sakyi L."/>
            <person name="Cui X.M."/>
            <person name="Yuan T.T."/>
            <person name="Jiang B.G."/>
            <person name="Yang W.F."/>
            <person name="Lam T.T."/>
            <person name="Chang Q.C."/>
            <person name="Ding S.J."/>
            <person name="Wang X.J."/>
            <person name="Zhu J.G."/>
            <person name="Ruan X.D."/>
            <person name="Zhao L."/>
            <person name="Wei J.T."/>
            <person name="Ye R.Z."/>
            <person name="Que T.C."/>
            <person name="Du C.H."/>
            <person name="Zhou Y.H."/>
            <person name="Cheng J.X."/>
            <person name="Dai P.F."/>
            <person name="Guo W.B."/>
            <person name="Han X.H."/>
            <person name="Huang E.J."/>
            <person name="Li L.F."/>
            <person name="Wei W."/>
            <person name="Gao Y.C."/>
            <person name="Liu J.Z."/>
            <person name="Shao H.Z."/>
            <person name="Wang X."/>
            <person name="Wang C.C."/>
            <person name="Yang T.C."/>
            <person name="Huo Q.B."/>
            <person name="Li W."/>
            <person name="Chen H.Y."/>
            <person name="Chen S.E."/>
            <person name="Zhou L.G."/>
            <person name="Ni X.B."/>
            <person name="Tian J.H."/>
            <person name="Sheng Y."/>
            <person name="Liu T."/>
            <person name="Pan Y.S."/>
            <person name="Xia L.Y."/>
            <person name="Li J."/>
            <person name="Zhao F."/>
            <person name="Cao W.C."/>
        </authorList>
    </citation>
    <scope>NUCLEOTIDE SEQUENCE</scope>
    <source>
        <strain evidence="1">Rsan-2018</strain>
    </source>
</reference>
<accession>A0A9D4PXE7</accession>
<dbReference type="AlphaFoldDB" id="A0A9D4PXE7"/>
<gene>
    <name evidence="1" type="ORF">HPB52_018780</name>
</gene>
<reference evidence="1" key="2">
    <citation type="submission" date="2021-09" db="EMBL/GenBank/DDBJ databases">
        <authorList>
            <person name="Jia N."/>
            <person name="Wang J."/>
            <person name="Shi W."/>
            <person name="Du L."/>
            <person name="Sun Y."/>
            <person name="Zhan W."/>
            <person name="Jiang J."/>
            <person name="Wang Q."/>
            <person name="Zhang B."/>
            <person name="Ji P."/>
            <person name="Sakyi L.B."/>
            <person name="Cui X."/>
            <person name="Yuan T."/>
            <person name="Jiang B."/>
            <person name="Yang W."/>
            <person name="Lam T.T.-Y."/>
            <person name="Chang Q."/>
            <person name="Ding S."/>
            <person name="Wang X."/>
            <person name="Zhu J."/>
            <person name="Ruan X."/>
            <person name="Zhao L."/>
            <person name="Wei J."/>
            <person name="Que T."/>
            <person name="Du C."/>
            <person name="Cheng J."/>
            <person name="Dai P."/>
            <person name="Han X."/>
            <person name="Huang E."/>
            <person name="Gao Y."/>
            <person name="Liu J."/>
            <person name="Shao H."/>
            <person name="Ye R."/>
            <person name="Li L."/>
            <person name="Wei W."/>
            <person name="Wang X."/>
            <person name="Wang C."/>
            <person name="Huo Q."/>
            <person name="Li W."/>
            <person name="Guo W."/>
            <person name="Chen H."/>
            <person name="Chen S."/>
            <person name="Zhou L."/>
            <person name="Zhou L."/>
            <person name="Ni X."/>
            <person name="Tian J."/>
            <person name="Zhou Y."/>
            <person name="Sheng Y."/>
            <person name="Liu T."/>
            <person name="Pan Y."/>
            <person name="Xia L."/>
            <person name="Li J."/>
            <person name="Zhao F."/>
            <person name="Cao W."/>
        </authorList>
    </citation>
    <scope>NUCLEOTIDE SEQUENCE</scope>
    <source>
        <strain evidence="1">Rsan-2018</strain>
        <tissue evidence="1">Larvae</tissue>
    </source>
</reference>
<dbReference type="PANTHER" id="PTHR35385">
    <property type="entry name" value="PROTEIN B, PUTATIVE-RELATED-RELATED"/>
    <property type="match status" value="1"/>
</dbReference>
<keyword evidence="2" id="KW-1185">Reference proteome</keyword>
<protein>
    <submittedName>
        <fullName evidence="1">Uncharacterized protein</fullName>
    </submittedName>
</protein>
<dbReference type="Proteomes" id="UP000821837">
    <property type="component" value="Unassembled WGS sequence"/>
</dbReference>
<dbReference type="PANTHER" id="PTHR35385:SF2">
    <property type="entry name" value="PROTEIN B, PUTATIVE-RELATED"/>
    <property type="match status" value="1"/>
</dbReference>
<sequence>MQVMCADSEEKLEGAIAQLLSQLHPAFVARAEAFLQRQEEWVLLFRSSATTRGHNTNNFAEATIRVLKGIVLSRAEAFNVVALVNAIATVWEKYFEGRILRHAYSRVASHQLTYKRLWSRMPAGAADSIKLLDNGLYAVSSPTNSAT</sequence>
<organism evidence="1 2">
    <name type="scientific">Rhipicephalus sanguineus</name>
    <name type="common">Brown dog tick</name>
    <name type="synonym">Ixodes sanguineus</name>
    <dbReference type="NCBI Taxonomy" id="34632"/>
    <lineage>
        <taxon>Eukaryota</taxon>
        <taxon>Metazoa</taxon>
        <taxon>Ecdysozoa</taxon>
        <taxon>Arthropoda</taxon>
        <taxon>Chelicerata</taxon>
        <taxon>Arachnida</taxon>
        <taxon>Acari</taxon>
        <taxon>Parasitiformes</taxon>
        <taxon>Ixodida</taxon>
        <taxon>Ixodoidea</taxon>
        <taxon>Ixodidae</taxon>
        <taxon>Rhipicephalinae</taxon>
        <taxon>Rhipicephalus</taxon>
        <taxon>Rhipicephalus</taxon>
    </lineage>
</organism>
<dbReference type="VEuPathDB" id="VectorBase:RSAN_034748"/>
<name>A0A9D4PXE7_RHISA</name>
<proteinExistence type="predicted"/>
<evidence type="ECO:0000313" key="1">
    <source>
        <dbReference type="EMBL" id="KAH7957421.1"/>
    </source>
</evidence>
<dbReference type="EMBL" id="JABSTV010001250">
    <property type="protein sequence ID" value="KAH7957421.1"/>
    <property type="molecule type" value="Genomic_DNA"/>
</dbReference>